<accession>A0A916WY80</accession>
<evidence type="ECO:0000313" key="3">
    <source>
        <dbReference type="Proteomes" id="UP000621454"/>
    </source>
</evidence>
<evidence type="ECO:0000259" key="1">
    <source>
        <dbReference type="Pfam" id="PF07179"/>
    </source>
</evidence>
<dbReference type="Proteomes" id="UP000621454">
    <property type="component" value="Unassembled WGS sequence"/>
</dbReference>
<evidence type="ECO:0000313" key="2">
    <source>
        <dbReference type="EMBL" id="GGB39736.1"/>
    </source>
</evidence>
<gene>
    <name evidence="2" type="ORF">GCM10011489_29230</name>
</gene>
<reference evidence="2" key="2">
    <citation type="submission" date="2020-09" db="EMBL/GenBank/DDBJ databases">
        <authorList>
            <person name="Sun Q."/>
            <person name="Zhou Y."/>
        </authorList>
    </citation>
    <scope>NUCLEOTIDE SEQUENCE</scope>
    <source>
        <strain evidence="2">CGMCC 1.12827</strain>
    </source>
</reference>
<dbReference type="RefSeq" id="WP_188587325.1">
    <property type="nucleotide sequence ID" value="NZ_BMGC01000024.1"/>
</dbReference>
<organism evidence="2 3">
    <name type="scientific">Gordonia jinhuaensis</name>
    <dbReference type="NCBI Taxonomy" id="1517702"/>
    <lineage>
        <taxon>Bacteria</taxon>
        <taxon>Bacillati</taxon>
        <taxon>Actinomycetota</taxon>
        <taxon>Actinomycetes</taxon>
        <taxon>Mycobacteriales</taxon>
        <taxon>Gordoniaceae</taxon>
        <taxon>Gordonia</taxon>
    </lineage>
</organism>
<feature type="domain" description="SseB protein N-terminal" evidence="1">
    <location>
        <begin position="16"/>
        <end position="119"/>
    </location>
</feature>
<sequence>MDFRAERAAYRAGYGDPREVIASLRAEQLYVPLDDGGELYSLPFAGVRWMPVFTDTDRLRTFLDRTGADVSTTRMTRLDAGELLDTFVLNVPTSDHTSTGLAVDPGHDEVMAFTADTVRDAMYENRGDA</sequence>
<dbReference type="InterPro" id="IPR009839">
    <property type="entry name" value="SseB_N"/>
</dbReference>
<dbReference type="EMBL" id="BMGC01000024">
    <property type="protein sequence ID" value="GGB39736.1"/>
    <property type="molecule type" value="Genomic_DNA"/>
</dbReference>
<dbReference type="AlphaFoldDB" id="A0A916WY80"/>
<protein>
    <recommendedName>
        <fullName evidence="1">SseB protein N-terminal domain-containing protein</fullName>
    </recommendedName>
</protein>
<comment type="caution">
    <text evidence="2">The sequence shown here is derived from an EMBL/GenBank/DDBJ whole genome shotgun (WGS) entry which is preliminary data.</text>
</comment>
<name>A0A916WY80_9ACTN</name>
<reference evidence="2" key="1">
    <citation type="journal article" date="2014" name="Int. J. Syst. Evol. Microbiol.">
        <title>Complete genome sequence of Corynebacterium casei LMG S-19264T (=DSM 44701T), isolated from a smear-ripened cheese.</title>
        <authorList>
            <consortium name="US DOE Joint Genome Institute (JGI-PGF)"/>
            <person name="Walter F."/>
            <person name="Albersmeier A."/>
            <person name="Kalinowski J."/>
            <person name="Ruckert C."/>
        </authorList>
    </citation>
    <scope>NUCLEOTIDE SEQUENCE</scope>
    <source>
        <strain evidence="2">CGMCC 1.12827</strain>
    </source>
</reference>
<proteinExistence type="predicted"/>
<keyword evidence="3" id="KW-1185">Reference proteome</keyword>
<dbReference type="Pfam" id="PF07179">
    <property type="entry name" value="SseB"/>
    <property type="match status" value="1"/>
</dbReference>